<dbReference type="InterPro" id="IPR009912">
    <property type="entry name" value="DUF1451"/>
</dbReference>
<protein>
    <submittedName>
        <fullName evidence="2">Uncharacterized protein</fullName>
    </submittedName>
</protein>
<comment type="caution">
    <text evidence="2">The sequence shown here is derived from an EMBL/GenBank/DDBJ whole genome shotgun (WGS) entry which is preliminary data.</text>
</comment>
<dbReference type="Pfam" id="PF07295">
    <property type="entry name" value="DUF1451"/>
    <property type="match status" value="1"/>
</dbReference>
<sequence length="55" mass="6336">MERFLKNVRPLKSTTGEKPGKGSYQCNNCQQVVHLDDQTDRLPPCPRCGETEFWP</sequence>
<keyword evidence="3" id="KW-1185">Reference proteome</keyword>
<accession>A0A418Y060</accession>
<dbReference type="Proteomes" id="UP000283734">
    <property type="component" value="Unassembled WGS sequence"/>
</dbReference>
<reference evidence="2 3" key="1">
    <citation type="submission" date="2018-09" db="EMBL/GenBank/DDBJ databases">
        <title>Alcanivorax profundi sp. nov., isolated from 1000 m-depth seawater of the Mariana Trench.</title>
        <authorList>
            <person name="Liu J."/>
        </authorList>
    </citation>
    <scope>NUCLEOTIDE SEQUENCE [LARGE SCALE GENOMIC DNA]</scope>
    <source>
        <strain evidence="2 3">MTEO17</strain>
    </source>
</reference>
<name>A0A418Y060_9GAMM</name>
<evidence type="ECO:0000313" key="3">
    <source>
        <dbReference type="Proteomes" id="UP000283734"/>
    </source>
</evidence>
<organism evidence="2 3">
    <name type="scientific">Alcanivorax profundi</name>
    <dbReference type="NCBI Taxonomy" id="2338368"/>
    <lineage>
        <taxon>Bacteria</taxon>
        <taxon>Pseudomonadati</taxon>
        <taxon>Pseudomonadota</taxon>
        <taxon>Gammaproteobacteria</taxon>
        <taxon>Oceanospirillales</taxon>
        <taxon>Alcanivoracaceae</taxon>
        <taxon>Alcanivorax</taxon>
    </lineage>
</organism>
<feature type="region of interest" description="Disordered" evidence="1">
    <location>
        <begin position="1"/>
        <end position="22"/>
    </location>
</feature>
<evidence type="ECO:0000256" key="1">
    <source>
        <dbReference type="SAM" id="MobiDB-lite"/>
    </source>
</evidence>
<gene>
    <name evidence="2" type="ORF">D4A39_09440</name>
</gene>
<proteinExistence type="predicted"/>
<dbReference type="OrthoDB" id="3174978at2"/>
<evidence type="ECO:0000313" key="2">
    <source>
        <dbReference type="EMBL" id="RJG18669.1"/>
    </source>
</evidence>
<dbReference type="EMBL" id="QYYA01000002">
    <property type="protein sequence ID" value="RJG18669.1"/>
    <property type="molecule type" value="Genomic_DNA"/>
</dbReference>
<dbReference type="AlphaFoldDB" id="A0A418Y060"/>